<evidence type="ECO:0000256" key="5">
    <source>
        <dbReference type="ARBA" id="ARBA00022801"/>
    </source>
</evidence>
<keyword evidence="6 7" id="KW-0694">RNA-binding</keyword>
<keyword evidence="11" id="KW-1185">Reference proteome</keyword>
<comment type="subunit">
    <text evidence="7">Consists of a catalytic RNA component (M1 or rnpB) and a protein subunit.</text>
</comment>
<dbReference type="PROSITE" id="PS00648">
    <property type="entry name" value="RIBONUCLEASE_P"/>
    <property type="match status" value="1"/>
</dbReference>
<evidence type="ECO:0000256" key="1">
    <source>
        <dbReference type="ARBA" id="ARBA00002663"/>
    </source>
</evidence>
<keyword evidence="2 7" id="KW-0819">tRNA processing</keyword>
<evidence type="ECO:0000256" key="8">
    <source>
        <dbReference type="NCBIfam" id="TIGR00188"/>
    </source>
</evidence>
<dbReference type="SUPFAM" id="SSF54211">
    <property type="entry name" value="Ribosomal protein S5 domain 2-like"/>
    <property type="match status" value="1"/>
</dbReference>
<sequence>MLPRDRRVRTAADFQHIRRTGARAGRRSLVVTATADPNDTRSGGPSTPRHPRAGFVVSKAVGVAVVRNRVKRRLRAIMAEQMRRPPLEGQPLLIQVRALPAAAEADYATLEKDLAGALRQAVRKCTADGAA</sequence>
<evidence type="ECO:0000256" key="4">
    <source>
        <dbReference type="ARBA" id="ARBA00022759"/>
    </source>
</evidence>
<comment type="similarity">
    <text evidence="7">Belongs to the RnpA family.</text>
</comment>
<dbReference type="Pfam" id="PF00825">
    <property type="entry name" value="Ribonuclease_P"/>
    <property type="match status" value="1"/>
</dbReference>
<comment type="function">
    <text evidence="1 7">RNaseP catalyzes the removal of the 5'-leader sequence from pre-tRNA to produce the mature 5'-terminus. It can also cleave other RNA substrates such as 4.5S RNA. The protein component plays an auxiliary but essential role in vivo by binding to the 5'-leader sequence and broadening the substrate specificity of the ribozyme.</text>
</comment>
<evidence type="ECO:0000256" key="2">
    <source>
        <dbReference type="ARBA" id="ARBA00022694"/>
    </source>
</evidence>
<evidence type="ECO:0000256" key="6">
    <source>
        <dbReference type="ARBA" id="ARBA00022884"/>
    </source>
</evidence>
<dbReference type="InterPro" id="IPR000100">
    <property type="entry name" value="RNase_P"/>
</dbReference>
<dbReference type="RefSeq" id="WP_067192056.1">
    <property type="nucleotide sequence ID" value="NZ_JBPIZH010000002.1"/>
</dbReference>
<evidence type="ECO:0000256" key="3">
    <source>
        <dbReference type="ARBA" id="ARBA00022722"/>
    </source>
</evidence>
<evidence type="ECO:0000256" key="7">
    <source>
        <dbReference type="HAMAP-Rule" id="MF_00227"/>
    </source>
</evidence>
<dbReference type="NCBIfam" id="TIGR00188">
    <property type="entry name" value="rnpA"/>
    <property type="match status" value="1"/>
</dbReference>
<keyword evidence="4 7" id="KW-0255">Endonuclease</keyword>
<protein>
    <recommendedName>
        <fullName evidence="7 8">Ribonuclease P protein component</fullName>
        <shortName evidence="7">RNase P protein</shortName>
        <shortName evidence="7">RNaseP protein</shortName>
        <ecNumber evidence="7 8">3.1.26.5</ecNumber>
    </recommendedName>
    <alternativeName>
        <fullName evidence="7">Protein C5</fullName>
    </alternativeName>
</protein>
<dbReference type="InterPro" id="IPR014721">
    <property type="entry name" value="Ribsml_uS5_D2-typ_fold_subgr"/>
</dbReference>
<dbReference type="GO" id="GO:0004526">
    <property type="term" value="F:ribonuclease P activity"/>
    <property type="evidence" value="ECO:0007669"/>
    <property type="project" value="UniProtKB-EC"/>
</dbReference>
<feature type="compositionally biased region" description="Polar residues" evidence="9">
    <location>
        <begin position="35"/>
        <end position="45"/>
    </location>
</feature>
<name>A0ABY2K021_9MICC</name>
<dbReference type="EC" id="3.1.26.5" evidence="7 8"/>
<dbReference type="Gene3D" id="3.30.230.10">
    <property type="match status" value="1"/>
</dbReference>
<dbReference type="InterPro" id="IPR020568">
    <property type="entry name" value="Ribosomal_Su5_D2-typ_SF"/>
</dbReference>
<dbReference type="HAMAP" id="MF_00227">
    <property type="entry name" value="RNase_P"/>
    <property type="match status" value="1"/>
</dbReference>
<reference evidence="10 11" key="1">
    <citation type="submission" date="2019-03" db="EMBL/GenBank/DDBJ databases">
        <title>Reclassification of Micrococcus aloeverae and Micrococcus yunnanensis as later heterotypic synonyms of Micrococcus luteus.</title>
        <authorList>
            <person name="Huang C.-H."/>
        </authorList>
    </citation>
    <scope>NUCLEOTIDE SEQUENCE [LARGE SCALE GENOMIC DNA]</scope>
    <source>
        <strain evidence="10 11">BCRC 12151</strain>
    </source>
</reference>
<dbReference type="PANTHER" id="PTHR33992">
    <property type="entry name" value="RIBONUCLEASE P PROTEIN COMPONENT"/>
    <property type="match status" value="1"/>
</dbReference>
<evidence type="ECO:0000313" key="10">
    <source>
        <dbReference type="EMBL" id="TFH98431.1"/>
    </source>
</evidence>
<dbReference type="InterPro" id="IPR020539">
    <property type="entry name" value="RNase_P_CS"/>
</dbReference>
<accession>A0ABY2K021</accession>
<dbReference type="EMBL" id="SPKT01000017">
    <property type="protein sequence ID" value="TFH98431.1"/>
    <property type="molecule type" value="Genomic_DNA"/>
</dbReference>
<gene>
    <name evidence="7 10" type="primary">rnpA</name>
    <name evidence="10" type="ORF">E4A49_08555</name>
</gene>
<comment type="caution">
    <text evidence="10">The sequence shown here is derived from an EMBL/GenBank/DDBJ whole genome shotgun (WGS) entry which is preliminary data.</text>
</comment>
<dbReference type="Proteomes" id="UP000297477">
    <property type="component" value="Unassembled WGS sequence"/>
</dbReference>
<keyword evidence="5 7" id="KW-0378">Hydrolase</keyword>
<comment type="catalytic activity">
    <reaction evidence="7">
        <text>Endonucleolytic cleavage of RNA, removing 5'-extranucleotides from tRNA precursor.</text>
        <dbReference type="EC" id="3.1.26.5"/>
    </reaction>
</comment>
<dbReference type="PANTHER" id="PTHR33992:SF1">
    <property type="entry name" value="RIBONUCLEASE P PROTEIN COMPONENT"/>
    <property type="match status" value="1"/>
</dbReference>
<evidence type="ECO:0000313" key="11">
    <source>
        <dbReference type="Proteomes" id="UP000297477"/>
    </source>
</evidence>
<organism evidence="10 11">
    <name type="scientific">Micrococcus lylae</name>
    <dbReference type="NCBI Taxonomy" id="1273"/>
    <lineage>
        <taxon>Bacteria</taxon>
        <taxon>Bacillati</taxon>
        <taxon>Actinomycetota</taxon>
        <taxon>Actinomycetes</taxon>
        <taxon>Micrococcales</taxon>
        <taxon>Micrococcaceae</taxon>
        <taxon>Micrococcus</taxon>
    </lineage>
</organism>
<proteinExistence type="inferred from homology"/>
<feature type="region of interest" description="Disordered" evidence="9">
    <location>
        <begin position="25"/>
        <end position="53"/>
    </location>
</feature>
<keyword evidence="3 7" id="KW-0540">Nuclease</keyword>
<evidence type="ECO:0000256" key="9">
    <source>
        <dbReference type="SAM" id="MobiDB-lite"/>
    </source>
</evidence>